<dbReference type="OrthoDB" id="1932529at2759"/>
<feature type="domain" description="PPC" evidence="3">
    <location>
        <begin position="192"/>
        <end position="329"/>
    </location>
</feature>
<dbReference type="PROSITE" id="PS51742">
    <property type="entry name" value="PPC"/>
    <property type="match status" value="1"/>
</dbReference>
<dbReference type="GO" id="GO:0003680">
    <property type="term" value="F:minor groove of adenine-thymine-rich DNA binding"/>
    <property type="evidence" value="ECO:0007669"/>
    <property type="project" value="InterPro"/>
</dbReference>
<name>A0A9E7GZI6_9LILI</name>
<feature type="region of interest" description="Disordered" evidence="2">
    <location>
        <begin position="1"/>
        <end position="20"/>
    </location>
</feature>
<organism evidence="4 5">
    <name type="scientific">Musa troglodytarum</name>
    <name type="common">fe'i banana</name>
    <dbReference type="NCBI Taxonomy" id="320322"/>
    <lineage>
        <taxon>Eukaryota</taxon>
        <taxon>Viridiplantae</taxon>
        <taxon>Streptophyta</taxon>
        <taxon>Embryophyta</taxon>
        <taxon>Tracheophyta</taxon>
        <taxon>Spermatophyta</taxon>
        <taxon>Magnoliopsida</taxon>
        <taxon>Liliopsida</taxon>
        <taxon>Zingiberales</taxon>
        <taxon>Musaceae</taxon>
        <taxon>Musa</taxon>
    </lineage>
</organism>
<proteinExistence type="predicted"/>
<dbReference type="EMBL" id="CP097510">
    <property type="protein sequence ID" value="URE23895.1"/>
    <property type="molecule type" value="Genomic_DNA"/>
</dbReference>
<dbReference type="PANTHER" id="PTHR31100:SF14">
    <property type="entry name" value="AT-HOOK MOTIF NUCLEAR-LOCALIZED PROTEIN 15"/>
    <property type="match status" value="1"/>
</dbReference>
<feature type="compositionally biased region" description="Polar residues" evidence="2">
    <location>
        <begin position="90"/>
        <end position="107"/>
    </location>
</feature>
<dbReference type="FunFam" id="3.30.1330.80:FF:000001">
    <property type="entry name" value="AT-hook motif nuclear-localized protein"/>
    <property type="match status" value="1"/>
</dbReference>
<feature type="compositionally biased region" description="Low complexity" evidence="2">
    <location>
        <begin position="323"/>
        <end position="333"/>
    </location>
</feature>
<dbReference type="PANTHER" id="PTHR31100">
    <property type="entry name" value="AT-HOOK MOTIF NUCLEAR-LOCALIZED PROTEIN 15"/>
    <property type="match status" value="1"/>
</dbReference>
<dbReference type="CDD" id="cd11378">
    <property type="entry name" value="DUF296"/>
    <property type="match status" value="1"/>
</dbReference>
<dbReference type="Pfam" id="PF03479">
    <property type="entry name" value="PCC"/>
    <property type="match status" value="1"/>
</dbReference>
<gene>
    <name evidence="4" type="ORF">MUK42_03318</name>
</gene>
<evidence type="ECO:0000313" key="5">
    <source>
        <dbReference type="Proteomes" id="UP001055439"/>
    </source>
</evidence>
<accession>A0A9E7GZI6</accession>
<feature type="compositionally biased region" description="Basic and acidic residues" evidence="2">
    <location>
        <begin position="1"/>
        <end position="15"/>
    </location>
</feature>
<dbReference type="InterPro" id="IPR014476">
    <property type="entry name" value="AHL15-29"/>
</dbReference>
<feature type="region of interest" description="Disordered" evidence="2">
    <location>
        <begin position="124"/>
        <end position="188"/>
    </location>
</feature>
<dbReference type="InterPro" id="IPR005175">
    <property type="entry name" value="PPC_dom"/>
</dbReference>
<dbReference type="SUPFAM" id="SSF117856">
    <property type="entry name" value="AF0104/ALDC/Ptd012-like"/>
    <property type="match status" value="1"/>
</dbReference>
<dbReference type="Proteomes" id="UP001055439">
    <property type="component" value="Chromosome 8"/>
</dbReference>
<sequence length="383" mass="39804">MNESSRGRHQGERVMLHPPWGGRGLGNENCFGFKKRSSNAINRVMGRPTDIAEGEEVAFSFSSSNIGLMTEELANRWWTGAAAMGGANPGVTSATSAPSLHLRNTNSADDHRNLHFSIRQQELTTTNSSGSNNHLNDDDGHADVQSAGGLDVVEAGTGGGASGNITGRRPRGRPPGSKNKPKPPIIITTESPSALRSHVLEIAGGTDIMDAVATFARRRQCGVCILSGRGVVTNVTLRQPGAPPGVIVLHGRFEILSLSGTFLPEPSPPGATGLTIYLAGGQGQVVGGNVMGELVSLGTVMVIAATFSNATYERLPLEEEEPAAAGAPPGTEAIKLQQSQRGDGGVSTPPYNLPPNLSPNGELSIEAFGAWASAAAPQPPPSY</sequence>
<comment type="subcellular location">
    <subcellularLocation>
        <location evidence="1">Nucleus</location>
    </subcellularLocation>
</comment>
<keyword evidence="5" id="KW-1185">Reference proteome</keyword>
<dbReference type="GO" id="GO:0005634">
    <property type="term" value="C:nucleus"/>
    <property type="evidence" value="ECO:0007669"/>
    <property type="project" value="UniProtKB-SubCell"/>
</dbReference>
<feature type="compositionally biased region" description="Polar residues" evidence="2">
    <location>
        <begin position="124"/>
        <end position="134"/>
    </location>
</feature>
<evidence type="ECO:0000259" key="3">
    <source>
        <dbReference type="PROSITE" id="PS51742"/>
    </source>
</evidence>
<evidence type="ECO:0000256" key="2">
    <source>
        <dbReference type="SAM" id="MobiDB-lite"/>
    </source>
</evidence>
<reference evidence="4" key="1">
    <citation type="submission" date="2022-05" db="EMBL/GenBank/DDBJ databases">
        <title>The Musa troglodytarum L. genome provides insights into the mechanism of non-climacteric behaviour and enrichment of carotenoids.</title>
        <authorList>
            <person name="Wang J."/>
        </authorList>
    </citation>
    <scope>NUCLEOTIDE SEQUENCE</scope>
    <source>
        <tissue evidence="4">Leaf</tissue>
    </source>
</reference>
<evidence type="ECO:0000313" key="4">
    <source>
        <dbReference type="EMBL" id="URE23895.1"/>
    </source>
</evidence>
<dbReference type="Gene3D" id="3.30.1330.80">
    <property type="entry name" value="Hypothetical protein, similar to alpha- acetolactate decarboxylase, domain 2"/>
    <property type="match status" value="1"/>
</dbReference>
<dbReference type="GO" id="GO:0003700">
    <property type="term" value="F:DNA-binding transcription factor activity"/>
    <property type="evidence" value="ECO:0007669"/>
    <property type="project" value="TreeGrafter"/>
</dbReference>
<dbReference type="AlphaFoldDB" id="A0A9E7GZI6"/>
<feature type="region of interest" description="Disordered" evidence="2">
    <location>
        <begin position="319"/>
        <end position="360"/>
    </location>
</feature>
<feature type="region of interest" description="Disordered" evidence="2">
    <location>
        <begin position="89"/>
        <end position="108"/>
    </location>
</feature>
<protein>
    <recommendedName>
        <fullName evidence="3">PPC domain-containing protein</fullName>
    </recommendedName>
</protein>
<evidence type="ECO:0000256" key="1">
    <source>
        <dbReference type="ARBA" id="ARBA00004123"/>
    </source>
</evidence>